<feature type="transmembrane region" description="Helical" evidence="9">
    <location>
        <begin position="86"/>
        <end position="110"/>
    </location>
</feature>
<dbReference type="EMBL" id="BAABAB010000003">
    <property type="protein sequence ID" value="GAA3605016.1"/>
    <property type="molecule type" value="Genomic_DNA"/>
</dbReference>
<evidence type="ECO:0000313" key="10">
    <source>
        <dbReference type="EMBL" id="GAA3605016.1"/>
    </source>
</evidence>
<feature type="transmembrane region" description="Helical" evidence="9">
    <location>
        <begin position="122"/>
        <end position="148"/>
    </location>
</feature>
<evidence type="ECO:0000313" key="11">
    <source>
        <dbReference type="Proteomes" id="UP001501490"/>
    </source>
</evidence>
<reference evidence="11" key="1">
    <citation type="journal article" date="2019" name="Int. J. Syst. Evol. Microbiol.">
        <title>The Global Catalogue of Microorganisms (GCM) 10K type strain sequencing project: providing services to taxonomists for standard genome sequencing and annotation.</title>
        <authorList>
            <consortium name="The Broad Institute Genomics Platform"/>
            <consortium name="The Broad Institute Genome Sequencing Center for Infectious Disease"/>
            <person name="Wu L."/>
            <person name="Ma J."/>
        </authorList>
    </citation>
    <scope>NUCLEOTIDE SEQUENCE [LARGE SCALE GENOMIC DNA]</scope>
    <source>
        <strain evidence="11">JCM 16929</strain>
    </source>
</reference>
<keyword evidence="7 8" id="KW-0472">Membrane</keyword>
<dbReference type="Proteomes" id="UP001501490">
    <property type="component" value="Unassembled WGS sequence"/>
</dbReference>
<dbReference type="PANTHER" id="PTHR34295:SF4">
    <property type="entry name" value="BIOTIN TRANSPORTER BIOY-RELATED"/>
    <property type="match status" value="1"/>
</dbReference>
<dbReference type="PANTHER" id="PTHR34295">
    <property type="entry name" value="BIOTIN TRANSPORTER BIOY"/>
    <property type="match status" value="1"/>
</dbReference>
<dbReference type="InterPro" id="IPR003784">
    <property type="entry name" value="BioY"/>
</dbReference>
<evidence type="ECO:0000256" key="2">
    <source>
        <dbReference type="ARBA" id="ARBA00010692"/>
    </source>
</evidence>
<name>A0ABP6ZFY3_9ACTN</name>
<feature type="transmembrane region" description="Helical" evidence="9">
    <location>
        <begin position="12"/>
        <end position="33"/>
    </location>
</feature>
<feature type="transmembrane region" description="Helical" evidence="9">
    <location>
        <begin position="39"/>
        <end position="56"/>
    </location>
</feature>
<dbReference type="Pfam" id="PF02632">
    <property type="entry name" value="BioY"/>
    <property type="match status" value="1"/>
</dbReference>
<sequence length="197" mass="20299">MSGSTRRSSVRDLAQIAVFAGIVAALGLIPPVFLPIGQGIPVTAQSLGVMLAGLILGARRGFFALLLFVALVALGLPLLSGGRGGLAVFVGFSAGFVIGFPIAAYAVGWFTERFCRDGRYRLGWGIVAALLGGVGVLYVFGALGFMIVTRLSPLPVLIFIPGDLLKAVIAALVAKGVHAAYPGLLPVARRSEPTPVS</sequence>
<feature type="transmembrane region" description="Helical" evidence="9">
    <location>
        <begin position="63"/>
        <end position="80"/>
    </location>
</feature>
<organism evidence="10 11">
    <name type="scientific">Microlunatus ginsengisoli</name>
    <dbReference type="NCBI Taxonomy" id="363863"/>
    <lineage>
        <taxon>Bacteria</taxon>
        <taxon>Bacillati</taxon>
        <taxon>Actinomycetota</taxon>
        <taxon>Actinomycetes</taxon>
        <taxon>Propionibacteriales</taxon>
        <taxon>Propionibacteriaceae</taxon>
        <taxon>Microlunatus</taxon>
    </lineage>
</organism>
<dbReference type="PIRSF" id="PIRSF016661">
    <property type="entry name" value="BioY"/>
    <property type="match status" value="1"/>
</dbReference>
<protein>
    <recommendedName>
        <fullName evidence="8">Biotin transporter</fullName>
    </recommendedName>
</protein>
<keyword evidence="11" id="KW-1185">Reference proteome</keyword>
<evidence type="ECO:0000256" key="4">
    <source>
        <dbReference type="ARBA" id="ARBA00022475"/>
    </source>
</evidence>
<keyword evidence="6 9" id="KW-1133">Transmembrane helix</keyword>
<evidence type="ECO:0000256" key="7">
    <source>
        <dbReference type="ARBA" id="ARBA00023136"/>
    </source>
</evidence>
<comment type="subcellular location">
    <subcellularLocation>
        <location evidence="1 8">Cell membrane</location>
        <topology evidence="1 8">Multi-pass membrane protein</topology>
    </subcellularLocation>
</comment>
<comment type="similarity">
    <text evidence="2 8">Belongs to the BioY family.</text>
</comment>
<keyword evidence="4 8" id="KW-1003">Cell membrane</keyword>
<evidence type="ECO:0000256" key="8">
    <source>
        <dbReference type="PIRNR" id="PIRNR016661"/>
    </source>
</evidence>
<evidence type="ECO:0000256" key="9">
    <source>
        <dbReference type="SAM" id="Phobius"/>
    </source>
</evidence>
<keyword evidence="5 9" id="KW-0812">Transmembrane</keyword>
<gene>
    <name evidence="10" type="ORF">GCM10022236_03620</name>
</gene>
<evidence type="ECO:0000256" key="3">
    <source>
        <dbReference type="ARBA" id="ARBA00022448"/>
    </source>
</evidence>
<dbReference type="Gene3D" id="1.10.1760.20">
    <property type="match status" value="1"/>
</dbReference>
<keyword evidence="3 8" id="KW-0813">Transport</keyword>
<evidence type="ECO:0000256" key="1">
    <source>
        <dbReference type="ARBA" id="ARBA00004651"/>
    </source>
</evidence>
<proteinExistence type="inferred from homology"/>
<dbReference type="RefSeq" id="WP_344801359.1">
    <property type="nucleotide sequence ID" value="NZ_BAABAB010000003.1"/>
</dbReference>
<evidence type="ECO:0000256" key="6">
    <source>
        <dbReference type="ARBA" id="ARBA00022989"/>
    </source>
</evidence>
<evidence type="ECO:0000256" key="5">
    <source>
        <dbReference type="ARBA" id="ARBA00022692"/>
    </source>
</evidence>
<accession>A0ABP6ZFY3</accession>
<comment type="caution">
    <text evidence="10">The sequence shown here is derived from an EMBL/GenBank/DDBJ whole genome shotgun (WGS) entry which is preliminary data.</text>
</comment>